<accession>A0A8J6I159</accession>
<keyword evidence="3" id="KW-1003">Cell membrane</keyword>
<protein>
    <submittedName>
        <fullName evidence="9">Carbohydrate ABC transporter permease</fullName>
    </submittedName>
</protein>
<dbReference type="Pfam" id="PF00528">
    <property type="entry name" value="BPD_transp_1"/>
    <property type="match status" value="1"/>
</dbReference>
<feature type="transmembrane region" description="Helical" evidence="7">
    <location>
        <begin position="122"/>
        <end position="144"/>
    </location>
</feature>
<reference evidence="9" key="1">
    <citation type="submission" date="2020-06" db="EMBL/GenBank/DDBJ databases">
        <title>Novel chitinolytic bacterium.</title>
        <authorList>
            <person name="Ungkulpasvich U."/>
            <person name="Kosugi A."/>
            <person name="Uke A."/>
        </authorList>
    </citation>
    <scope>NUCLEOTIDE SEQUENCE</scope>
    <source>
        <strain evidence="9">UUS1-1</strain>
    </source>
</reference>
<keyword evidence="6 7" id="KW-0472">Membrane</keyword>
<comment type="subcellular location">
    <subcellularLocation>
        <location evidence="1 7">Cell membrane</location>
        <topology evidence="1 7">Multi-pass membrane protein</topology>
    </subcellularLocation>
</comment>
<feature type="transmembrane region" description="Helical" evidence="7">
    <location>
        <begin position="89"/>
        <end position="110"/>
    </location>
</feature>
<dbReference type="PANTHER" id="PTHR43744:SF12">
    <property type="entry name" value="ABC TRANSPORTER PERMEASE PROTEIN MG189-RELATED"/>
    <property type="match status" value="1"/>
</dbReference>
<dbReference type="PANTHER" id="PTHR43744">
    <property type="entry name" value="ABC TRANSPORTER PERMEASE PROTEIN MG189-RELATED-RELATED"/>
    <property type="match status" value="1"/>
</dbReference>
<dbReference type="AlphaFoldDB" id="A0A8J6I159"/>
<feature type="transmembrane region" description="Helical" evidence="7">
    <location>
        <begin position="199"/>
        <end position="221"/>
    </location>
</feature>
<evidence type="ECO:0000256" key="1">
    <source>
        <dbReference type="ARBA" id="ARBA00004651"/>
    </source>
</evidence>
<evidence type="ECO:0000259" key="8">
    <source>
        <dbReference type="PROSITE" id="PS50928"/>
    </source>
</evidence>
<evidence type="ECO:0000256" key="2">
    <source>
        <dbReference type="ARBA" id="ARBA00022448"/>
    </source>
</evidence>
<organism evidence="9 10">
    <name type="scientific">Capillibacterium thermochitinicola</name>
    <dbReference type="NCBI Taxonomy" id="2699427"/>
    <lineage>
        <taxon>Bacteria</taxon>
        <taxon>Bacillati</taxon>
        <taxon>Bacillota</taxon>
        <taxon>Capillibacterium</taxon>
    </lineage>
</organism>
<keyword evidence="4 7" id="KW-0812">Transmembrane</keyword>
<comment type="caution">
    <text evidence="9">The sequence shown here is derived from an EMBL/GenBank/DDBJ whole genome shotgun (WGS) entry which is preliminary data.</text>
</comment>
<dbReference type="Gene3D" id="1.10.3720.10">
    <property type="entry name" value="MetI-like"/>
    <property type="match status" value="1"/>
</dbReference>
<dbReference type="InterPro" id="IPR035906">
    <property type="entry name" value="MetI-like_sf"/>
</dbReference>
<dbReference type="SUPFAM" id="SSF161098">
    <property type="entry name" value="MetI-like"/>
    <property type="match status" value="1"/>
</dbReference>
<dbReference type="GO" id="GO:0005886">
    <property type="term" value="C:plasma membrane"/>
    <property type="evidence" value="ECO:0007669"/>
    <property type="project" value="UniProtKB-SubCell"/>
</dbReference>
<evidence type="ECO:0000256" key="6">
    <source>
        <dbReference type="ARBA" id="ARBA00023136"/>
    </source>
</evidence>
<evidence type="ECO:0000256" key="3">
    <source>
        <dbReference type="ARBA" id="ARBA00022475"/>
    </source>
</evidence>
<dbReference type="PROSITE" id="PS50928">
    <property type="entry name" value="ABC_TM1"/>
    <property type="match status" value="1"/>
</dbReference>
<keyword evidence="5 7" id="KW-1133">Transmembrane helix</keyword>
<name>A0A8J6I159_9FIRM</name>
<feature type="transmembrane region" description="Helical" evidence="7">
    <location>
        <begin position="21"/>
        <end position="46"/>
    </location>
</feature>
<dbReference type="GO" id="GO:0055085">
    <property type="term" value="P:transmembrane transport"/>
    <property type="evidence" value="ECO:0007669"/>
    <property type="project" value="InterPro"/>
</dbReference>
<dbReference type="CDD" id="cd06261">
    <property type="entry name" value="TM_PBP2"/>
    <property type="match status" value="1"/>
</dbReference>
<dbReference type="RefSeq" id="WP_181338851.1">
    <property type="nucleotide sequence ID" value="NZ_JAAKDE010000004.1"/>
</dbReference>
<evidence type="ECO:0000313" key="10">
    <source>
        <dbReference type="Proteomes" id="UP000657177"/>
    </source>
</evidence>
<evidence type="ECO:0000256" key="7">
    <source>
        <dbReference type="RuleBase" id="RU363032"/>
    </source>
</evidence>
<evidence type="ECO:0000256" key="4">
    <source>
        <dbReference type="ARBA" id="ARBA00022692"/>
    </source>
</evidence>
<dbReference type="InterPro" id="IPR000515">
    <property type="entry name" value="MetI-like"/>
</dbReference>
<keyword evidence="10" id="KW-1185">Reference proteome</keyword>
<dbReference type="EMBL" id="JAAKDE010000004">
    <property type="protein sequence ID" value="MBA2132397.1"/>
    <property type="molecule type" value="Genomic_DNA"/>
</dbReference>
<evidence type="ECO:0000313" key="9">
    <source>
        <dbReference type="EMBL" id="MBA2132397.1"/>
    </source>
</evidence>
<feature type="transmembrane region" description="Helical" evidence="7">
    <location>
        <begin position="258"/>
        <end position="277"/>
    </location>
</feature>
<feature type="domain" description="ABC transmembrane type-1" evidence="8">
    <location>
        <begin position="85"/>
        <end position="277"/>
    </location>
</feature>
<evidence type="ECO:0000256" key="5">
    <source>
        <dbReference type="ARBA" id="ARBA00022989"/>
    </source>
</evidence>
<dbReference type="Proteomes" id="UP000657177">
    <property type="component" value="Unassembled WGS sequence"/>
</dbReference>
<sequence length="292" mass="33047">MEPAKRGIISNFDRKRPSVKFSYAVCYIVAIGVAVSTLYPLLWVFLGSLKEAKEIFYVPPTLLPRTFLWENYLRAWQSYLIPKVFRNTLVIYAGFVGVRLVSLSAAAYALAHMRLPCRRGIYMLFLATLMLPFFAYLIPSYLVVFRLGLLDSFWAVCLPAGADSYSLLLLKNYFDGIPGEIFESARIDGASELLILRKIVLPLAKPIISVLGIFAFIHVWRDFVWQRIVLPSAHKWTVSIALWYHSLGNQGAVLPQNVQLAAMLLSTLPPMIIFLIFQRYIIEGVSFTGLKG</sequence>
<gene>
    <name evidence="9" type="ORF">G5B42_02405</name>
</gene>
<comment type="similarity">
    <text evidence="7">Belongs to the binding-protein-dependent transport system permease family.</text>
</comment>
<keyword evidence="2 7" id="KW-0813">Transport</keyword>
<proteinExistence type="inferred from homology"/>